<dbReference type="Proteomes" id="UP000887568">
    <property type="component" value="Unplaced"/>
</dbReference>
<dbReference type="EnsemblMetazoa" id="XM_038198177.1">
    <property type="protein sequence ID" value="XP_038054105.1"/>
    <property type="gene ID" value="LOC119726473"/>
</dbReference>
<evidence type="ECO:0000313" key="3">
    <source>
        <dbReference type="Proteomes" id="UP000887568"/>
    </source>
</evidence>
<dbReference type="RefSeq" id="XP_038054105.1">
    <property type="nucleotide sequence ID" value="XM_038198177.1"/>
</dbReference>
<proteinExistence type="predicted"/>
<reference evidence="2" key="1">
    <citation type="submission" date="2022-11" db="UniProtKB">
        <authorList>
            <consortium name="EnsemblMetazoa"/>
        </authorList>
    </citation>
    <scope>IDENTIFICATION</scope>
</reference>
<feature type="signal peptide" evidence="1">
    <location>
        <begin position="1"/>
        <end position="23"/>
    </location>
</feature>
<dbReference type="OMA" id="EVDEMFP"/>
<evidence type="ECO:0000256" key="1">
    <source>
        <dbReference type="SAM" id="SignalP"/>
    </source>
</evidence>
<evidence type="ECO:0000313" key="2">
    <source>
        <dbReference type="EnsemblMetazoa" id="XP_038054105.1"/>
    </source>
</evidence>
<feature type="chain" id="PRO_5037251578" evidence="1">
    <location>
        <begin position="24"/>
        <end position="291"/>
    </location>
</feature>
<dbReference type="OrthoDB" id="10459709at2759"/>
<keyword evidence="3" id="KW-1185">Reference proteome</keyword>
<organism evidence="2 3">
    <name type="scientific">Patiria miniata</name>
    <name type="common">Bat star</name>
    <name type="synonym">Asterina miniata</name>
    <dbReference type="NCBI Taxonomy" id="46514"/>
    <lineage>
        <taxon>Eukaryota</taxon>
        <taxon>Metazoa</taxon>
        <taxon>Echinodermata</taxon>
        <taxon>Eleutherozoa</taxon>
        <taxon>Asterozoa</taxon>
        <taxon>Asteroidea</taxon>
        <taxon>Valvatacea</taxon>
        <taxon>Valvatida</taxon>
        <taxon>Asterinidae</taxon>
        <taxon>Patiria</taxon>
    </lineage>
</organism>
<accession>A0A913ZSF4</accession>
<keyword evidence="1" id="KW-0732">Signal</keyword>
<protein>
    <submittedName>
        <fullName evidence="2">Uncharacterized protein</fullName>
    </submittedName>
</protein>
<dbReference type="GeneID" id="119726473"/>
<name>A0A913ZSF4_PATMI</name>
<dbReference type="AlphaFoldDB" id="A0A913ZSF4"/>
<sequence length="291" mass="32844">MATIRRIVLGLVAVLMCVVSSQAYVIQSRGDIDEMTTGDEATDNEMQMPDMMTAEEEAEVDEMFPDQTRDDLKLELILKALQILKSYEGHSVSLSGWFPSYDVMPNELKLRLILKAIIILKNRPIDAVFAGHIVAKLKLTLILKAIRIIEENHGDDFGLTIDTQDLKLALILKAIDVLEACGGDFEDNVFFTKSKKELKLALILKAIALLKQGNWPIDIDDLWSMEGEDGDMVSEATTQAQTTEEATTPRLVTMLEGPIHKPWLKKGISKVFKWFKFIPKVIHKKKHLIFH</sequence>